<gene>
    <name evidence="10" type="ORF">UFOPK1493_01128</name>
</gene>
<dbReference type="PROSITE" id="PS50893">
    <property type="entry name" value="ABC_TRANSPORTER_2"/>
    <property type="match status" value="1"/>
</dbReference>
<dbReference type="InterPro" id="IPR027417">
    <property type="entry name" value="P-loop_NTPase"/>
</dbReference>
<dbReference type="GO" id="GO:0015833">
    <property type="term" value="P:peptide transport"/>
    <property type="evidence" value="ECO:0007669"/>
    <property type="project" value="InterPro"/>
</dbReference>
<evidence type="ECO:0000256" key="8">
    <source>
        <dbReference type="ARBA" id="ARBA00023136"/>
    </source>
</evidence>
<dbReference type="InterPro" id="IPR013563">
    <property type="entry name" value="Oligopep_ABC_C"/>
</dbReference>
<dbReference type="SUPFAM" id="SSF52540">
    <property type="entry name" value="P-loop containing nucleoside triphosphate hydrolases"/>
    <property type="match status" value="1"/>
</dbReference>
<comment type="subcellular location">
    <subcellularLocation>
        <location evidence="1">Cell membrane</location>
        <topology evidence="1">Peripheral membrane protein</topology>
    </subcellularLocation>
</comment>
<dbReference type="GO" id="GO:0016887">
    <property type="term" value="F:ATP hydrolysis activity"/>
    <property type="evidence" value="ECO:0007669"/>
    <property type="project" value="InterPro"/>
</dbReference>
<evidence type="ECO:0000256" key="7">
    <source>
        <dbReference type="ARBA" id="ARBA00022967"/>
    </source>
</evidence>
<dbReference type="CDD" id="cd03257">
    <property type="entry name" value="ABC_NikE_OppD_transporters"/>
    <property type="match status" value="1"/>
</dbReference>
<keyword evidence="3" id="KW-1003">Cell membrane</keyword>
<dbReference type="InterPro" id="IPR003593">
    <property type="entry name" value="AAA+_ATPase"/>
</dbReference>
<evidence type="ECO:0000256" key="4">
    <source>
        <dbReference type="ARBA" id="ARBA00022519"/>
    </source>
</evidence>
<dbReference type="PANTHER" id="PTHR43297:SF14">
    <property type="entry name" value="ATPASE AAA-TYPE CORE DOMAIN-CONTAINING PROTEIN"/>
    <property type="match status" value="1"/>
</dbReference>
<evidence type="ECO:0000256" key="6">
    <source>
        <dbReference type="ARBA" id="ARBA00022840"/>
    </source>
</evidence>
<dbReference type="AlphaFoldDB" id="A0A6J6CQ36"/>
<dbReference type="InterPro" id="IPR003439">
    <property type="entry name" value="ABC_transporter-like_ATP-bd"/>
</dbReference>
<dbReference type="NCBIfam" id="TIGR01727">
    <property type="entry name" value="oligo_HPY"/>
    <property type="match status" value="1"/>
</dbReference>
<dbReference type="PANTHER" id="PTHR43297">
    <property type="entry name" value="OLIGOPEPTIDE TRANSPORT ATP-BINDING PROTEIN APPD"/>
    <property type="match status" value="1"/>
</dbReference>
<reference evidence="10" key="1">
    <citation type="submission" date="2020-05" db="EMBL/GenBank/DDBJ databases">
        <authorList>
            <person name="Chiriac C."/>
            <person name="Salcher M."/>
            <person name="Ghai R."/>
            <person name="Kavagutti S V."/>
        </authorList>
    </citation>
    <scope>NUCLEOTIDE SEQUENCE</scope>
</reference>
<dbReference type="GO" id="GO:0005524">
    <property type="term" value="F:ATP binding"/>
    <property type="evidence" value="ECO:0007669"/>
    <property type="project" value="UniProtKB-KW"/>
</dbReference>
<accession>A0A6J6CQ36</accession>
<dbReference type="FunFam" id="3.40.50.300:FF:000016">
    <property type="entry name" value="Oligopeptide ABC transporter ATP-binding component"/>
    <property type="match status" value="1"/>
</dbReference>
<keyword evidence="8" id="KW-0472">Membrane</keyword>
<dbReference type="Pfam" id="PF00005">
    <property type="entry name" value="ABC_tran"/>
    <property type="match status" value="1"/>
</dbReference>
<dbReference type="EMBL" id="CAEZSR010000030">
    <property type="protein sequence ID" value="CAB4551908.1"/>
    <property type="molecule type" value="Genomic_DNA"/>
</dbReference>
<protein>
    <submittedName>
        <fullName evidence="10">Unannotated protein</fullName>
    </submittedName>
</protein>
<evidence type="ECO:0000256" key="1">
    <source>
        <dbReference type="ARBA" id="ARBA00004202"/>
    </source>
</evidence>
<sequence>MTGDAMTGDAMTGDALLALDGLSVQLPVGGELRTVLHDVSFSISPGEALGLVGESGSGKSMTARAIARLLPPGARTDGAVRYAGSEVGSLKGPALRAFRAEVAMVFQDPRAHVNPVRRIGDFMTEALRTNHGVSRTDAAARATTLLAEVGIHDGARRLEQHPHELSGGLLQRVMIATALLTEPRLLLADEPTTALDVTTQADVMAILDQLRRERGMSMLFITHDLELASAVCDRTAVMYAGQIVEQRRSVLLHDDPLHPYTAGLVGARPHIDGDVGRLRAIPGRPRSAYEAPAGCAFHDRCEHAVDACRGERPPLAPLDDGFVRCVRAVELRGRLQAEVAGG</sequence>
<keyword evidence="2" id="KW-0813">Transport</keyword>
<keyword evidence="7" id="KW-1278">Translocase</keyword>
<dbReference type="GO" id="GO:0005886">
    <property type="term" value="C:plasma membrane"/>
    <property type="evidence" value="ECO:0007669"/>
    <property type="project" value="UniProtKB-SubCell"/>
</dbReference>
<keyword evidence="5" id="KW-0547">Nucleotide-binding</keyword>
<evidence type="ECO:0000256" key="3">
    <source>
        <dbReference type="ARBA" id="ARBA00022475"/>
    </source>
</evidence>
<evidence type="ECO:0000313" key="10">
    <source>
        <dbReference type="EMBL" id="CAB4551908.1"/>
    </source>
</evidence>
<keyword evidence="4" id="KW-0997">Cell inner membrane</keyword>
<keyword evidence="6" id="KW-0067">ATP-binding</keyword>
<dbReference type="InterPro" id="IPR050388">
    <property type="entry name" value="ABC_Ni/Peptide_Import"/>
</dbReference>
<evidence type="ECO:0000259" key="9">
    <source>
        <dbReference type="PROSITE" id="PS50893"/>
    </source>
</evidence>
<evidence type="ECO:0000256" key="5">
    <source>
        <dbReference type="ARBA" id="ARBA00022741"/>
    </source>
</evidence>
<dbReference type="Pfam" id="PF08352">
    <property type="entry name" value="oligo_HPY"/>
    <property type="match status" value="1"/>
</dbReference>
<organism evidence="10">
    <name type="scientific">freshwater metagenome</name>
    <dbReference type="NCBI Taxonomy" id="449393"/>
    <lineage>
        <taxon>unclassified sequences</taxon>
        <taxon>metagenomes</taxon>
        <taxon>ecological metagenomes</taxon>
    </lineage>
</organism>
<evidence type="ECO:0000256" key="2">
    <source>
        <dbReference type="ARBA" id="ARBA00022448"/>
    </source>
</evidence>
<dbReference type="Gene3D" id="3.40.50.300">
    <property type="entry name" value="P-loop containing nucleotide triphosphate hydrolases"/>
    <property type="match status" value="1"/>
</dbReference>
<name>A0A6J6CQ36_9ZZZZ</name>
<dbReference type="SMART" id="SM00382">
    <property type="entry name" value="AAA"/>
    <property type="match status" value="1"/>
</dbReference>
<feature type="domain" description="ABC transporter" evidence="9">
    <location>
        <begin position="17"/>
        <end position="265"/>
    </location>
</feature>
<proteinExistence type="predicted"/>